<accession>A0A8S1TDK5</accession>
<comment type="caution">
    <text evidence="1">The sequence shown here is derived from an EMBL/GenBank/DDBJ whole genome shotgun (WGS) entry which is preliminary data.</text>
</comment>
<gene>
    <name evidence="1" type="ORF">POCTA_138.1.T0230083</name>
</gene>
<reference evidence="1" key="1">
    <citation type="submission" date="2021-01" db="EMBL/GenBank/DDBJ databases">
        <authorList>
            <consortium name="Genoscope - CEA"/>
            <person name="William W."/>
        </authorList>
    </citation>
    <scope>NUCLEOTIDE SEQUENCE</scope>
</reference>
<dbReference type="AlphaFoldDB" id="A0A8S1TDK5"/>
<name>A0A8S1TDK5_PAROT</name>
<evidence type="ECO:0000313" key="1">
    <source>
        <dbReference type="EMBL" id="CAD8149943.1"/>
    </source>
</evidence>
<dbReference type="Proteomes" id="UP000683925">
    <property type="component" value="Unassembled WGS sequence"/>
</dbReference>
<protein>
    <submittedName>
        <fullName evidence="1">Uncharacterized protein</fullName>
    </submittedName>
</protein>
<keyword evidence="2" id="KW-1185">Reference proteome</keyword>
<evidence type="ECO:0000313" key="2">
    <source>
        <dbReference type="Proteomes" id="UP000683925"/>
    </source>
</evidence>
<organism evidence="1 2">
    <name type="scientific">Paramecium octaurelia</name>
    <dbReference type="NCBI Taxonomy" id="43137"/>
    <lineage>
        <taxon>Eukaryota</taxon>
        <taxon>Sar</taxon>
        <taxon>Alveolata</taxon>
        <taxon>Ciliophora</taxon>
        <taxon>Intramacronucleata</taxon>
        <taxon>Oligohymenophorea</taxon>
        <taxon>Peniculida</taxon>
        <taxon>Parameciidae</taxon>
        <taxon>Paramecium</taxon>
    </lineage>
</organism>
<proteinExistence type="predicted"/>
<sequence>MLQAIMRDSKEAQHLMKTNDQYKQQSNQIQRQIHKGLAYQNIGKSILGNFQSIANLKDKM</sequence>
<dbReference type="EMBL" id="CAJJDP010000023">
    <property type="protein sequence ID" value="CAD8149943.1"/>
    <property type="molecule type" value="Genomic_DNA"/>
</dbReference>